<name>A0ABU0AUG3_9FIRM</name>
<comment type="caution">
    <text evidence="1">The sequence shown here is derived from an EMBL/GenBank/DDBJ whole genome shotgun (WGS) entry which is preliminary data.</text>
</comment>
<dbReference type="EMBL" id="JAUSTN010000004">
    <property type="protein sequence ID" value="MDQ0274914.1"/>
    <property type="molecule type" value="Genomic_DNA"/>
</dbReference>
<organism evidence="1 2">
    <name type="scientific">Peptoniphilus koenoeneniae</name>
    <dbReference type="NCBI Taxonomy" id="507751"/>
    <lineage>
        <taxon>Bacteria</taxon>
        <taxon>Bacillati</taxon>
        <taxon>Bacillota</taxon>
        <taxon>Tissierellia</taxon>
        <taxon>Tissierellales</taxon>
        <taxon>Peptoniphilaceae</taxon>
        <taxon>Peptoniphilus</taxon>
    </lineage>
</organism>
<protein>
    <submittedName>
        <fullName evidence="1">Uncharacterized protein</fullName>
    </submittedName>
</protein>
<evidence type="ECO:0000313" key="2">
    <source>
        <dbReference type="Proteomes" id="UP001236559"/>
    </source>
</evidence>
<reference evidence="1 2" key="1">
    <citation type="submission" date="2023-07" db="EMBL/GenBank/DDBJ databases">
        <title>Genomic Encyclopedia of Type Strains, Phase IV (KMG-IV): sequencing the most valuable type-strain genomes for metagenomic binning, comparative biology and taxonomic classification.</title>
        <authorList>
            <person name="Goeker M."/>
        </authorList>
    </citation>
    <scope>NUCLEOTIDE SEQUENCE [LARGE SCALE GENOMIC DNA]</scope>
    <source>
        <strain evidence="1 2">DSM 22616</strain>
    </source>
</reference>
<dbReference type="RefSeq" id="WP_023056208.1">
    <property type="nucleotide sequence ID" value="NZ_JAUSTN010000004.1"/>
</dbReference>
<sequence>MNVNLNELKNILNEVEVYLSEKERRLYDRLKADMVLKLEDEK</sequence>
<keyword evidence="2" id="KW-1185">Reference proteome</keyword>
<evidence type="ECO:0000313" key="1">
    <source>
        <dbReference type="EMBL" id="MDQ0274914.1"/>
    </source>
</evidence>
<gene>
    <name evidence="1" type="ORF">J2S72_000935</name>
</gene>
<dbReference type="Proteomes" id="UP001236559">
    <property type="component" value="Unassembled WGS sequence"/>
</dbReference>
<proteinExistence type="predicted"/>
<accession>A0ABU0AUG3</accession>